<dbReference type="GO" id="GO:0016887">
    <property type="term" value="F:ATP hydrolysis activity"/>
    <property type="evidence" value="ECO:0007669"/>
    <property type="project" value="InterPro"/>
</dbReference>
<dbReference type="InterPro" id="IPR027417">
    <property type="entry name" value="P-loop_NTPase"/>
</dbReference>
<dbReference type="GO" id="GO:0034040">
    <property type="term" value="F:ATPase-coupled lipid transmembrane transporter activity"/>
    <property type="evidence" value="ECO:0007669"/>
    <property type="project" value="TreeGrafter"/>
</dbReference>
<evidence type="ECO:0000313" key="4">
    <source>
        <dbReference type="EMBL" id="MBB2192006.1"/>
    </source>
</evidence>
<organism evidence="4 5">
    <name type="scientific">Gluconacetobacter azotocaptans</name>
    <dbReference type="NCBI Taxonomy" id="142834"/>
    <lineage>
        <taxon>Bacteria</taxon>
        <taxon>Pseudomonadati</taxon>
        <taxon>Pseudomonadota</taxon>
        <taxon>Alphaproteobacteria</taxon>
        <taxon>Acetobacterales</taxon>
        <taxon>Acetobacteraceae</taxon>
        <taxon>Gluconacetobacter</taxon>
    </lineage>
</organism>
<dbReference type="PROSITE" id="PS00211">
    <property type="entry name" value="ABC_TRANSPORTER_1"/>
    <property type="match status" value="1"/>
</dbReference>
<dbReference type="Gene3D" id="3.40.50.300">
    <property type="entry name" value="P-loop containing nucleotide triphosphate hydrolases"/>
    <property type="match status" value="1"/>
</dbReference>
<dbReference type="PANTHER" id="PTHR24221:SF606">
    <property type="entry name" value="COLICIN V SECRETION-PROCESSING ATP-BINDING PROTEIN"/>
    <property type="match status" value="1"/>
</dbReference>
<gene>
    <name evidence="4" type="ORF">HLH34_18920</name>
</gene>
<keyword evidence="5" id="KW-1185">Reference proteome</keyword>
<protein>
    <submittedName>
        <fullName evidence="4">ATP-binding cassette domain-containing protein</fullName>
    </submittedName>
</protein>
<evidence type="ECO:0000313" key="5">
    <source>
        <dbReference type="Proteomes" id="UP000555756"/>
    </source>
</evidence>
<dbReference type="InterPro" id="IPR003593">
    <property type="entry name" value="AAA+_ATPase"/>
</dbReference>
<keyword evidence="1" id="KW-0547">Nucleotide-binding</keyword>
<dbReference type="EMBL" id="JABEQF010000038">
    <property type="protein sequence ID" value="MBB2192006.1"/>
    <property type="molecule type" value="Genomic_DNA"/>
</dbReference>
<name>A0A7W4JW45_9PROT</name>
<dbReference type="SMART" id="SM00382">
    <property type="entry name" value="AAA"/>
    <property type="match status" value="1"/>
</dbReference>
<dbReference type="InterPro" id="IPR003439">
    <property type="entry name" value="ABC_transporter-like_ATP-bd"/>
</dbReference>
<keyword evidence="2 4" id="KW-0067">ATP-binding</keyword>
<dbReference type="GO" id="GO:0005524">
    <property type="term" value="F:ATP binding"/>
    <property type="evidence" value="ECO:0007669"/>
    <property type="project" value="UniProtKB-KW"/>
</dbReference>
<dbReference type="Proteomes" id="UP000555756">
    <property type="component" value="Unassembled WGS sequence"/>
</dbReference>
<evidence type="ECO:0000256" key="2">
    <source>
        <dbReference type="ARBA" id="ARBA00022840"/>
    </source>
</evidence>
<dbReference type="InterPro" id="IPR017871">
    <property type="entry name" value="ABC_transporter-like_CS"/>
</dbReference>
<dbReference type="PROSITE" id="PS50893">
    <property type="entry name" value="ABC_TRANSPORTER_2"/>
    <property type="match status" value="1"/>
</dbReference>
<comment type="caution">
    <text evidence="4">The sequence shown here is derived from an EMBL/GenBank/DDBJ whole genome shotgun (WGS) entry which is preliminary data.</text>
</comment>
<evidence type="ECO:0000259" key="3">
    <source>
        <dbReference type="PROSITE" id="PS50893"/>
    </source>
</evidence>
<proteinExistence type="predicted"/>
<dbReference type="SUPFAM" id="SSF52540">
    <property type="entry name" value="P-loop containing nucleoside triphosphate hydrolases"/>
    <property type="match status" value="1"/>
</dbReference>
<dbReference type="InterPro" id="IPR039421">
    <property type="entry name" value="Type_1_exporter"/>
</dbReference>
<sequence>MWESKNDSIRSDYALVDTKPNVPAIECRNIGYRYGKEDTWVFRNVNLQVPIGESLAITGPSGCGKSTLLAIMMGLIQPEEGEVLWNGSALGPENRDEYRLQIAGVLQDDVLLSGSIFENISGFDEDADREFVFECAKNAQIFDDIQRMPMKFETLSSEMGHTLSGGQRQRVVLARAFYRRPSIFFLDEATSNLDDDRSEKINEYIDGINATKIIISHRNLKKTWSNFSFH</sequence>
<dbReference type="PANTHER" id="PTHR24221">
    <property type="entry name" value="ATP-BINDING CASSETTE SUB-FAMILY B"/>
    <property type="match status" value="1"/>
</dbReference>
<evidence type="ECO:0000256" key="1">
    <source>
        <dbReference type="ARBA" id="ARBA00022741"/>
    </source>
</evidence>
<dbReference type="Pfam" id="PF00005">
    <property type="entry name" value="ABC_tran"/>
    <property type="match status" value="1"/>
</dbReference>
<dbReference type="AlphaFoldDB" id="A0A7W4JW45"/>
<accession>A0A7W4JW45</accession>
<reference evidence="4 5" key="1">
    <citation type="submission" date="2020-04" db="EMBL/GenBank/DDBJ databases">
        <title>Description of novel Gluconacetobacter.</title>
        <authorList>
            <person name="Sombolestani A."/>
        </authorList>
    </citation>
    <scope>NUCLEOTIDE SEQUENCE [LARGE SCALE GENOMIC DNA]</scope>
    <source>
        <strain evidence="4 5">LMG 21311</strain>
    </source>
</reference>
<feature type="domain" description="ABC transporter" evidence="3">
    <location>
        <begin position="25"/>
        <end position="229"/>
    </location>
</feature>